<dbReference type="AlphaFoldDB" id="Q9TRJ4"/>
<name>Q9TRJ4_MUSPU</name>
<organism>
    <name type="scientific">Mustela putorius</name>
    <name type="common">European polecat</name>
    <dbReference type="NCBI Taxonomy" id="9668"/>
    <lineage>
        <taxon>Eukaryota</taxon>
        <taxon>Metazoa</taxon>
        <taxon>Chordata</taxon>
        <taxon>Craniata</taxon>
        <taxon>Vertebrata</taxon>
        <taxon>Euteleostomi</taxon>
        <taxon>Mammalia</taxon>
        <taxon>Eutheria</taxon>
        <taxon>Laurasiatheria</taxon>
        <taxon>Carnivora</taxon>
        <taxon>Caniformia</taxon>
        <taxon>Musteloidea</taxon>
        <taxon>Mustelidae</taxon>
        <taxon>Mustelinae</taxon>
        <taxon>Mustela</taxon>
    </lineage>
</organism>
<protein>
    <submittedName>
        <fullName>Bile salt stimulated lipase</fullName>
    </submittedName>
</protein>
<reference key="1">
    <citation type="journal article" date="1992" name="Lipids">
        <title>Bile salt stimulated lipase: comparative studies in ferret milk and lactating mammary gland.</title>
        <authorList>
            <person name="Ellis L.A."/>
            <person name="Hamosh M."/>
        </authorList>
    </citation>
    <scope>PROTEIN SEQUENCE</scope>
</reference>
<sequence length="22" mass="2253">ASLGAVYTEGGFVNHKLGLFGD</sequence>
<accession>Q9TRJ4</accession>
<keyword id="KW-0903">Direct protein sequencing</keyword>
<proteinExistence type="evidence at protein level"/>